<evidence type="ECO:0000256" key="3">
    <source>
        <dbReference type="SAM" id="MobiDB-lite"/>
    </source>
</evidence>
<dbReference type="GO" id="GO:0006338">
    <property type="term" value="P:chromatin remodeling"/>
    <property type="evidence" value="ECO:0007669"/>
    <property type="project" value="TreeGrafter"/>
</dbReference>
<dbReference type="SUPFAM" id="SSF47370">
    <property type="entry name" value="Bromodomain"/>
    <property type="match status" value="2"/>
</dbReference>
<dbReference type="PANTHER" id="PTHR22880">
    <property type="entry name" value="FALZ-RELATED BROMODOMAIN-CONTAINING PROTEINS"/>
    <property type="match status" value="1"/>
</dbReference>
<organism evidence="6 7">
    <name type="scientific">Starmerella bacillaris</name>
    <name type="common">Yeast</name>
    <name type="synonym">Candida zemplinina</name>
    <dbReference type="NCBI Taxonomy" id="1247836"/>
    <lineage>
        <taxon>Eukaryota</taxon>
        <taxon>Fungi</taxon>
        <taxon>Dikarya</taxon>
        <taxon>Ascomycota</taxon>
        <taxon>Saccharomycotina</taxon>
        <taxon>Dipodascomycetes</taxon>
        <taxon>Dipodascales</taxon>
        <taxon>Trichomonascaceae</taxon>
        <taxon>Starmerella</taxon>
    </lineage>
</organism>
<feature type="region of interest" description="Disordered" evidence="3">
    <location>
        <begin position="637"/>
        <end position="722"/>
    </location>
</feature>
<feature type="compositionally biased region" description="Acidic residues" evidence="3">
    <location>
        <begin position="706"/>
        <end position="722"/>
    </location>
</feature>
<dbReference type="InterPro" id="IPR038336">
    <property type="entry name" value="NET_sf"/>
</dbReference>
<evidence type="ECO:0000313" key="7">
    <source>
        <dbReference type="Proteomes" id="UP001362899"/>
    </source>
</evidence>
<dbReference type="EMBL" id="BTGC01000003">
    <property type="protein sequence ID" value="GMM50299.1"/>
    <property type="molecule type" value="Genomic_DNA"/>
</dbReference>
<feature type="region of interest" description="Disordered" evidence="3">
    <location>
        <begin position="293"/>
        <end position="365"/>
    </location>
</feature>
<reference evidence="6 7" key="1">
    <citation type="journal article" date="2023" name="Elife">
        <title>Identification of key yeast species and microbe-microbe interactions impacting larval growth of Drosophila in the wild.</title>
        <authorList>
            <person name="Mure A."/>
            <person name="Sugiura Y."/>
            <person name="Maeda R."/>
            <person name="Honda K."/>
            <person name="Sakurai N."/>
            <person name="Takahashi Y."/>
            <person name="Watada M."/>
            <person name="Katoh T."/>
            <person name="Gotoh A."/>
            <person name="Gotoh Y."/>
            <person name="Taniguchi I."/>
            <person name="Nakamura K."/>
            <person name="Hayashi T."/>
            <person name="Katayama T."/>
            <person name="Uemura T."/>
            <person name="Hattori Y."/>
        </authorList>
    </citation>
    <scope>NUCLEOTIDE SEQUENCE [LARGE SCALE GENOMIC DNA]</scope>
    <source>
        <strain evidence="6 7">SB-73</strain>
    </source>
</reference>
<sequence>MSAPAQEVATEKALSNEPHLNNMSSELASEGVSAESEDQEMPDATKRASEGDEPEAKRQKLDSDETKSSGNDDSGNSETKGTEDQDANAGSETAAAAEDSQEGASKDESKDSENTKDNSQSKPPKDTSKLTPLERAQLAASKARILMLPELDPIDPVPEGTGLPKHQHKYALSAVRAIKRLKDAQPFVAPVDPIKQGVPQYFDYIKEPMDLGTMEKKLVGNEYDCVSQIVDDFNLIVSNCIIFNGEEALISKMALNIAQSLKKQLSNMPTYDATKKGSQAAEIANQTQAQAQHASSAVVEDESAIHDDSHVGKRSSTTTTVLGPNGIPTIRRKSTIDGRPKREIRPPRQHGTYAGHGTGEGRPRNKKYASELRFCGQIIRELQSRKMETVSWPFLLPVDPVEQGIPTYFDVIKEPMDLSTMQKKLNEGIYYTGDEFEADFRLMLRNCYTFNPEGTPVNVLGHKVEEFFNNRWLDKPIPGAQQIEDSDMSDVDDEYAEAGMVNPAIDVLEEQLRMIRKQLKKLKKDALAEFYKRGHRRTAAARRRPPSHTTTASSGHSRAASQSKAMPTEMTYEMKRELRDKIDKLPEKKIRTVLAIIQESMPDLGNNGQDEIELEVDSLDQTTLLRLYSYAVLDRKDKDDSHHAAQGDDDSQKKKKSRPLSEEEHNRKIAEIESKLKEFDQANGNPDAAQPIGSVESTATVADADSSSEEEPMDSDSSSEEE</sequence>
<feature type="compositionally biased region" description="Polar residues" evidence="3">
    <location>
        <begin position="68"/>
        <end position="79"/>
    </location>
</feature>
<feature type="compositionally biased region" description="Low complexity" evidence="3">
    <location>
        <begin position="87"/>
        <end position="97"/>
    </location>
</feature>
<dbReference type="PROSITE" id="PS00633">
    <property type="entry name" value="BROMODOMAIN_1"/>
    <property type="match status" value="2"/>
</dbReference>
<feature type="compositionally biased region" description="Basic and acidic residues" evidence="3">
    <location>
        <begin position="104"/>
        <end position="116"/>
    </location>
</feature>
<dbReference type="InterPro" id="IPR027353">
    <property type="entry name" value="NET_dom"/>
</dbReference>
<feature type="compositionally biased region" description="Basic and acidic residues" evidence="3">
    <location>
        <begin position="637"/>
        <end position="652"/>
    </location>
</feature>
<keyword evidence="7" id="KW-1185">Reference proteome</keyword>
<feature type="compositionally biased region" description="Basic and acidic residues" evidence="3">
    <location>
        <begin position="43"/>
        <end position="67"/>
    </location>
</feature>
<evidence type="ECO:0000259" key="4">
    <source>
        <dbReference type="PROSITE" id="PS50014"/>
    </source>
</evidence>
<feature type="compositionally biased region" description="Basic and acidic residues" evidence="3">
    <location>
        <begin position="659"/>
        <end position="680"/>
    </location>
</feature>
<feature type="compositionally biased region" description="Polar residues" evidence="3">
    <location>
        <begin position="555"/>
        <end position="565"/>
    </location>
</feature>
<evidence type="ECO:0000256" key="1">
    <source>
        <dbReference type="ARBA" id="ARBA00023117"/>
    </source>
</evidence>
<evidence type="ECO:0000313" key="6">
    <source>
        <dbReference type="EMBL" id="GMM50299.1"/>
    </source>
</evidence>
<evidence type="ECO:0000256" key="2">
    <source>
        <dbReference type="PROSITE-ProRule" id="PRU00035"/>
    </source>
</evidence>
<feature type="domain" description="Bromo" evidence="4">
    <location>
        <begin position="179"/>
        <end position="251"/>
    </location>
</feature>
<feature type="domain" description="NET" evidence="5">
    <location>
        <begin position="560"/>
        <end position="642"/>
    </location>
</feature>
<feature type="region of interest" description="Disordered" evidence="3">
    <location>
        <begin position="534"/>
        <end position="568"/>
    </location>
</feature>
<dbReference type="InterPro" id="IPR050935">
    <property type="entry name" value="Bromo_chromatin_reader"/>
</dbReference>
<feature type="region of interest" description="Disordered" evidence="3">
    <location>
        <begin position="1"/>
        <end position="132"/>
    </location>
</feature>
<name>A0AAV5RIF0_STABA</name>
<evidence type="ECO:0000259" key="5">
    <source>
        <dbReference type="PROSITE" id="PS51525"/>
    </source>
</evidence>
<feature type="compositionally biased region" description="Basic and acidic residues" evidence="3">
    <location>
        <begin position="334"/>
        <end position="346"/>
    </location>
</feature>
<dbReference type="InterPro" id="IPR001487">
    <property type="entry name" value="Bromodomain"/>
</dbReference>
<dbReference type="GO" id="GO:0006355">
    <property type="term" value="P:regulation of DNA-templated transcription"/>
    <property type="evidence" value="ECO:0007669"/>
    <property type="project" value="TreeGrafter"/>
</dbReference>
<gene>
    <name evidence="6" type="ORF">DASB73_012570</name>
</gene>
<accession>A0AAV5RIF0</accession>
<dbReference type="Pfam" id="PF17035">
    <property type="entry name" value="BET"/>
    <property type="match status" value="1"/>
</dbReference>
<dbReference type="InterPro" id="IPR036427">
    <property type="entry name" value="Bromodomain-like_sf"/>
</dbReference>
<dbReference type="Gene3D" id="1.20.1270.220">
    <property type="match status" value="1"/>
</dbReference>
<dbReference type="GO" id="GO:0005634">
    <property type="term" value="C:nucleus"/>
    <property type="evidence" value="ECO:0007669"/>
    <property type="project" value="TreeGrafter"/>
</dbReference>
<feature type="compositionally biased region" description="Basic residues" evidence="3">
    <location>
        <begin position="534"/>
        <end position="546"/>
    </location>
</feature>
<dbReference type="PANTHER" id="PTHR22880:SF225">
    <property type="entry name" value="BROMODOMAIN-CONTAINING PROTEIN BET-1-RELATED"/>
    <property type="match status" value="1"/>
</dbReference>
<dbReference type="AlphaFoldDB" id="A0AAV5RIF0"/>
<protein>
    <submittedName>
        <fullName evidence="6">Chromatin-binding protein</fullName>
    </submittedName>
</protein>
<dbReference type="Pfam" id="PF00439">
    <property type="entry name" value="Bromodomain"/>
    <property type="match status" value="2"/>
</dbReference>
<feature type="compositionally biased region" description="Polar residues" evidence="3">
    <location>
        <begin position="18"/>
        <end position="27"/>
    </location>
</feature>
<dbReference type="SMART" id="SM00297">
    <property type="entry name" value="BROMO"/>
    <property type="match status" value="2"/>
</dbReference>
<dbReference type="GO" id="GO:0000785">
    <property type="term" value="C:chromatin"/>
    <property type="evidence" value="ECO:0007669"/>
    <property type="project" value="TreeGrafter"/>
</dbReference>
<dbReference type="Gene3D" id="1.20.920.10">
    <property type="entry name" value="Bromodomain-like"/>
    <property type="match status" value="2"/>
</dbReference>
<dbReference type="InterPro" id="IPR018359">
    <property type="entry name" value="Bromodomain_CS"/>
</dbReference>
<keyword evidence="1 2" id="KW-0103">Bromodomain</keyword>
<dbReference type="PROSITE" id="PS50014">
    <property type="entry name" value="BROMODOMAIN_2"/>
    <property type="match status" value="2"/>
</dbReference>
<feature type="domain" description="Bromo" evidence="4">
    <location>
        <begin position="386"/>
        <end position="458"/>
    </location>
</feature>
<dbReference type="PRINTS" id="PR00503">
    <property type="entry name" value="BROMODOMAIN"/>
</dbReference>
<dbReference type="CDD" id="cd05500">
    <property type="entry name" value="Bromo_BDF1_2_I"/>
    <property type="match status" value="1"/>
</dbReference>
<dbReference type="Proteomes" id="UP001362899">
    <property type="component" value="Unassembled WGS sequence"/>
</dbReference>
<proteinExistence type="predicted"/>
<comment type="caution">
    <text evidence="6">The sequence shown here is derived from an EMBL/GenBank/DDBJ whole genome shotgun (WGS) entry which is preliminary data.</text>
</comment>
<dbReference type="PROSITE" id="PS51525">
    <property type="entry name" value="NET"/>
    <property type="match status" value="1"/>
</dbReference>